<dbReference type="PROSITE" id="PS50023">
    <property type="entry name" value="LIM_DOMAIN_2"/>
    <property type="match status" value="1"/>
</dbReference>
<comment type="caution">
    <text evidence="6">The sequence shown here is derived from an EMBL/GenBank/DDBJ whole genome shotgun (WGS) entry which is preliminary data.</text>
</comment>
<dbReference type="SMART" id="SM00132">
    <property type="entry name" value="LIM"/>
    <property type="match status" value="1"/>
</dbReference>
<dbReference type="OrthoDB" id="1679758at2759"/>
<keyword evidence="7" id="KW-1185">Reference proteome</keyword>
<dbReference type="InterPro" id="IPR001781">
    <property type="entry name" value="Znf_LIM"/>
</dbReference>
<evidence type="ECO:0000256" key="3">
    <source>
        <dbReference type="ARBA" id="ARBA00023038"/>
    </source>
</evidence>
<evidence type="ECO:0000256" key="4">
    <source>
        <dbReference type="PROSITE-ProRule" id="PRU00125"/>
    </source>
</evidence>
<dbReference type="GO" id="GO:0046872">
    <property type="term" value="F:metal ion binding"/>
    <property type="evidence" value="ECO:0007669"/>
    <property type="project" value="UniProtKB-KW"/>
</dbReference>
<dbReference type="PROSITE" id="PS00478">
    <property type="entry name" value="LIM_DOMAIN_1"/>
    <property type="match status" value="1"/>
</dbReference>
<evidence type="ECO:0000256" key="2">
    <source>
        <dbReference type="ARBA" id="ARBA00022833"/>
    </source>
</evidence>
<keyword evidence="2 4" id="KW-0862">Zinc</keyword>
<keyword evidence="1 4" id="KW-0479">Metal-binding</keyword>
<dbReference type="SUPFAM" id="SSF57716">
    <property type="entry name" value="Glucocorticoid receptor-like (DNA-binding domain)"/>
    <property type="match status" value="1"/>
</dbReference>
<sequence length="339" mass="38767">MSCARCGSGIYKTEEFISLNKVWHKQCFSCYQCSKRLDKDNVKIFQGELFCQCCYDSVIKKLFEVISKSSLYRPCKVVSSPSCTFNKTVPETTTKKRYCFQRCSRPAQSCSCIPNKPTVKNEYCFLFPLPREVANYYNRAHMKSQNFSEPNRCCSSSPSPQQCSSCCKKPCSCSIQLRTLPNQCCCELPPPPCKCCCNSRPSPPKCPAMKCHCQQQDSYQPIKKCHPCRRCPCMPQRSVTTPPRQSPCPHCCCEKEEQQHYSSHNKTEQCCPPKSDCRCQKSEPCYCQRKPECCPQKVVCPPKPKYCVCGSSRPCNCKMSQVKAQCTSYCQRCRQKVSY</sequence>
<evidence type="ECO:0000256" key="1">
    <source>
        <dbReference type="ARBA" id="ARBA00022723"/>
    </source>
</evidence>
<evidence type="ECO:0000259" key="5">
    <source>
        <dbReference type="PROSITE" id="PS50023"/>
    </source>
</evidence>
<feature type="domain" description="LIM zinc-binding" evidence="5">
    <location>
        <begin position="1"/>
        <end position="61"/>
    </location>
</feature>
<organism evidence="6 7">
    <name type="scientific">Rhynchophorus ferrugineus</name>
    <name type="common">Red palm weevil</name>
    <name type="synonym">Curculio ferrugineus</name>
    <dbReference type="NCBI Taxonomy" id="354439"/>
    <lineage>
        <taxon>Eukaryota</taxon>
        <taxon>Metazoa</taxon>
        <taxon>Ecdysozoa</taxon>
        <taxon>Arthropoda</taxon>
        <taxon>Hexapoda</taxon>
        <taxon>Insecta</taxon>
        <taxon>Pterygota</taxon>
        <taxon>Neoptera</taxon>
        <taxon>Endopterygota</taxon>
        <taxon>Coleoptera</taxon>
        <taxon>Polyphaga</taxon>
        <taxon>Cucujiformia</taxon>
        <taxon>Curculionidae</taxon>
        <taxon>Dryophthorinae</taxon>
        <taxon>Rhynchophorus</taxon>
    </lineage>
</organism>
<evidence type="ECO:0000313" key="6">
    <source>
        <dbReference type="EMBL" id="KAF7266166.1"/>
    </source>
</evidence>
<evidence type="ECO:0000313" key="7">
    <source>
        <dbReference type="Proteomes" id="UP000625711"/>
    </source>
</evidence>
<proteinExistence type="predicted"/>
<dbReference type="AlphaFoldDB" id="A0A834HUB1"/>
<protein>
    <recommendedName>
        <fullName evidence="5">LIM zinc-binding domain-containing protein</fullName>
    </recommendedName>
</protein>
<reference evidence="6" key="1">
    <citation type="submission" date="2020-08" db="EMBL/GenBank/DDBJ databases">
        <title>Genome sequencing and assembly of the red palm weevil Rhynchophorus ferrugineus.</title>
        <authorList>
            <person name="Dias G.B."/>
            <person name="Bergman C.M."/>
            <person name="Manee M."/>
        </authorList>
    </citation>
    <scope>NUCLEOTIDE SEQUENCE</scope>
    <source>
        <strain evidence="6">AA-2017</strain>
        <tissue evidence="6">Whole larva</tissue>
    </source>
</reference>
<name>A0A834HUB1_RHYFE</name>
<dbReference type="EMBL" id="JAACXV010014559">
    <property type="protein sequence ID" value="KAF7266166.1"/>
    <property type="molecule type" value="Genomic_DNA"/>
</dbReference>
<gene>
    <name evidence="6" type="ORF">GWI33_020450</name>
</gene>
<keyword evidence="3 4" id="KW-0440">LIM domain</keyword>
<dbReference type="Proteomes" id="UP000625711">
    <property type="component" value="Unassembled WGS sequence"/>
</dbReference>
<accession>A0A834HUB1</accession>